<proteinExistence type="predicted"/>
<reference evidence="1" key="1">
    <citation type="submission" date="2020-06" db="EMBL/GenBank/DDBJ databases">
        <authorList>
            <person name="Li T."/>
            <person name="Hu X."/>
            <person name="Zhang T."/>
            <person name="Song X."/>
            <person name="Zhang H."/>
            <person name="Dai N."/>
            <person name="Sheng W."/>
            <person name="Hou X."/>
            <person name="Wei L."/>
        </authorList>
    </citation>
    <scope>NUCLEOTIDE SEQUENCE</scope>
    <source>
        <strain evidence="1">3651</strain>
        <tissue evidence="1">Leaf</tissue>
    </source>
</reference>
<sequence>MTEETLKHILLECPFAWVAWAVLNLSWQRIHRWTKGAAAWFSSTLQQLGKEDGAGFLMICWALWQNRNRRRKEGFVQDPQAAVGWIFFCLLDVAARGYSWGTCSF</sequence>
<accession>A0AAE2CAN5</accession>
<evidence type="ECO:0000313" key="1">
    <source>
        <dbReference type="EMBL" id="KAK4415218.1"/>
    </source>
</evidence>
<organism evidence="1 2">
    <name type="scientific">Sesamum alatum</name>
    <dbReference type="NCBI Taxonomy" id="300844"/>
    <lineage>
        <taxon>Eukaryota</taxon>
        <taxon>Viridiplantae</taxon>
        <taxon>Streptophyta</taxon>
        <taxon>Embryophyta</taxon>
        <taxon>Tracheophyta</taxon>
        <taxon>Spermatophyta</taxon>
        <taxon>Magnoliopsida</taxon>
        <taxon>eudicotyledons</taxon>
        <taxon>Gunneridae</taxon>
        <taxon>Pentapetalae</taxon>
        <taxon>asterids</taxon>
        <taxon>lamiids</taxon>
        <taxon>Lamiales</taxon>
        <taxon>Pedaliaceae</taxon>
        <taxon>Sesamum</taxon>
    </lineage>
</organism>
<keyword evidence="2" id="KW-1185">Reference proteome</keyword>
<protein>
    <submittedName>
        <fullName evidence="1">Uncharacterized protein</fullName>
    </submittedName>
</protein>
<comment type="caution">
    <text evidence="1">The sequence shown here is derived from an EMBL/GenBank/DDBJ whole genome shotgun (WGS) entry which is preliminary data.</text>
</comment>
<evidence type="ECO:0000313" key="2">
    <source>
        <dbReference type="Proteomes" id="UP001293254"/>
    </source>
</evidence>
<dbReference type="EMBL" id="JACGWO010000011">
    <property type="protein sequence ID" value="KAK4415218.1"/>
    <property type="molecule type" value="Genomic_DNA"/>
</dbReference>
<reference evidence="1" key="2">
    <citation type="journal article" date="2024" name="Plant">
        <title>Genomic evolution and insights into agronomic trait innovations of Sesamum species.</title>
        <authorList>
            <person name="Miao H."/>
            <person name="Wang L."/>
            <person name="Qu L."/>
            <person name="Liu H."/>
            <person name="Sun Y."/>
            <person name="Le M."/>
            <person name="Wang Q."/>
            <person name="Wei S."/>
            <person name="Zheng Y."/>
            <person name="Lin W."/>
            <person name="Duan Y."/>
            <person name="Cao H."/>
            <person name="Xiong S."/>
            <person name="Wang X."/>
            <person name="Wei L."/>
            <person name="Li C."/>
            <person name="Ma Q."/>
            <person name="Ju M."/>
            <person name="Zhao R."/>
            <person name="Li G."/>
            <person name="Mu C."/>
            <person name="Tian Q."/>
            <person name="Mei H."/>
            <person name="Zhang T."/>
            <person name="Gao T."/>
            <person name="Zhang H."/>
        </authorList>
    </citation>
    <scope>NUCLEOTIDE SEQUENCE</scope>
    <source>
        <strain evidence="1">3651</strain>
    </source>
</reference>
<dbReference type="Proteomes" id="UP001293254">
    <property type="component" value="Unassembled WGS sequence"/>
</dbReference>
<gene>
    <name evidence="1" type="ORF">Salat_2629000</name>
</gene>
<dbReference type="AlphaFoldDB" id="A0AAE2CAN5"/>
<name>A0AAE2CAN5_9LAMI</name>